<dbReference type="RefSeq" id="WP_186598262.1">
    <property type="nucleotide sequence ID" value="NZ_JABWRS010000002.1"/>
</dbReference>
<dbReference type="EMBL" id="JABWRS010000002">
    <property type="protein sequence ID" value="MBC3474794.1"/>
    <property type="molecule type" value="Genomic_DNA"/>
</dbReference>
<organism evidence="2 3">
    <name type="scientific">Pseudomonas taiwanensis</name>
    <dbReference type="NCBI Taxonomy" id="470150"/>
    <lineage>
        <taxon>Bacteria</taxon>
        <taxon>Pseudomonadati</taxon>
        <taxon>Pseudomonadota</taxon>
        <taxon>Gammaproteobacteria</taxon>
        <taxon>Pseudomonadales</taxon>
        <taxon>Pseudomonadaceae</taxon>
        <taxon>Pseudomonas</taxon>
    </lineage>
</organism>
<comment type="caution">
    <text evidence="2">The sequence shown here is derived from an EMBL/GenBank/DDBJ whole genome shotgun (WGS) entry which is preliminary data.</text>
</comment>
<evidence type="ECO:0000313" key="3">
    <source>
        <dbReference type="Proteomes" id="UP000628086"/>
    </source>
</evidence>
<dbReference type="Proteomes" id="UP000628086">
    <property type="component" value="Unassembled WGS sequence"/>
</dbReference>
<keyword evidence="3" id="KW-1185">Reference proteome</keyword>
<keyword evidence="1" id="KW-0472">Membrane</keyword>
<name>A0ABR6V379_9PSED</name>
<evidence type="ECO:0000256" key="1">
    <source>
        <dbReference type="SAM" id="Phobius"/>
    </source>
</evidence>
<protein>
    <submittedName>
        <fullName evidence="2">Uncharacterized protein</fullName>
    </submittedName>
</protein>
<keyword evidence="1" id="KW-1133">Transmembrane helix</keyword>
<sequence length="143" mass="15325">MNQSLYATIVRVGAVYDVIATLPFAIPFVAGWALQVFAGLDAWLGLGTPFARLDATSLFFINLGALAYVVWGIARWRQPTVSNGRLDAALRLAVIGLQLYALSQGATPILWGLAAVLLLLAVLQLRTPASVGQVDEGRALFTR</sequence>
<feature type="transmembrane region" description="Helical" evidence="1">
    <location>
        <begin position="55"/>
        <end position="74"/>
    </location>
</feature>
<keyword evidence="1" id="KW-0812">Transmembrane</keyword>
<gene>
    <name evidence="2" type="ORF">HU747_04185</name>
</gene>
<proteinExistence type="predicted"/>
<reference evidence="2 3" key="1">
    <citation type="journal article" date="2020" name="Microorganisms">
        <title>Reliable Identification of Environmental Pseudomonas Isolates Using the rpoD Gene.</title>
        <authorList>
            <consortium name="The Broad Institute Genome Sequencing Platform"/>
            <person name="Girard L."/>
            <person name="Lood C."/>
            <person name="Rokni-Zadeh H."/>
            <person name="van Noort V."/>
            <person name="Lavigne R."/>
            <person name="De Mot R."/>
        </authorList>
    </citation>
    <scope>NUCLEOTIDE SEQUENCE [LARGE SCALE GENOMIC DNA]</scope>
    <source>
        <strain evidence="2 3">RW7P2</strain>
    </source>
</reference>
<feature type="transmembrane region" description="Helical" evidence="1">
    <location>
        <begin position="12"/>
        <end position="35"/>
    </location>
</feature>
<accession>A0ABR6V379</accession>
<feature type="transmembrane region" description="Helical" evidence="1">
    <location>
        <begin position="86"/>
        <end position="103"/>
    </location>
</feature>
<evidence type="ECO:0000313" key="2">
    <source>
        <dbReference type="EMBL" id="MBC3474794.1"/>
    </source>
</evidence>